<protein>
    <recommendedName>
        <fullName evidence="8">mRNA-decapping enzyme-like protein</fullName>
    </recommendedName>
</protein>
<comment type="subcellular location">
    <subcellularLocation>
        <location evidence="1">Cytoplasm</location>
    </subcellularLocation>
</comment>
<dbReference type="Gene3D" id="2.30.29.30">
    <property type="entry name" value="Pleckstrin-homology domain (PH domain)/Phosphotyrosine-binding domain (PTB)"/>
    <property type="match status" value="1"/>
</dbReference>
<dbReference type="EMBL" id="JAXIOK010000014">
    <property type="protein sequence ID" value="KAK4755223.1"/>
    <property type="molecule type" value="Genomic_DNA"/>
</dbReference>
<dbReference type="AlphaFoldDB" id="A0AAN7PX21"/>
<dbReference type="InterPro" id="IPR011993">
    <property type="entry name" value="PH-like_dom_sf"/>
</dbReference>
<dbReference type="SUPFAM" id="SSF50729">
    <property type="entry name" value="PH domain-like"/>
    <property type="match status" value="1"/>
</dbReference>
<feature type="region of interest" description="Disordered" evidence="5">
    <location>
        <begin position="203"/>
        <end position="235"/>
    </location>
</feature>
<name>A0AAN7PX21_9MYRT</name>
<evidence type="ECO:0000256" key="3">
    <source>
        <dbReference type="ARBA" id="ARBA00022490"/>
    </source>
</evidence>
<keyword evidence="7" id="KW-1185">Reference proteome</keyword>
<dbReference type="Pfam" id="PF06058">
    <property type="entry name" value="DCP1"/>
    <property type="match status" value="1"/>
</dbReference>
<sequence length="359" mass="40048">MSRTGKLTPNIDQNSTKQLNLTVLQRMDPSIEEILITAAHVTFYEFNMESNQWSRKDVEGSLFVVRRNSQPHFQFIVMNRRSTENWVENLLKDLEYEVQVPYLLYRNASQEVYGIWFYNSHECEEVANLFGRVMDTFFKVTPDVKGPSSKSEFEDVEPAPNMTTIVEPVDPSVSAIGAPQDSSLMNFFNAALNIGSNPLNAVDLRPPHQSSATIPRFPNTATSPSAAPPPYPEAPPLSIPSSLNSVTSMKLVTNLVRPSSFMAAPSYTSSLIKQPIHSVNPASTSFHPPPLSLQRPYGTPLLQPFPPPTPPPSLTPSPSPPTDIPTINRDRVRNALVKLVRDDQFVDMFYKALLKAEHT</sequence>
<dbReference type="GO" id="GO:0008047">
    <property type="term" value="F:enzyme activator activity"/>
    <property type="evidence" value="ECO:0007669"/>
    <property type="project" value="InterPro"/>
</dbReference>
<evidence type="ECO:0000256" key="2">
    <source>
        <dbReference type="ARBA" id="ARBA00008778"/>
    </source>
</evidence>
<keyword evidence="4" id="KW-0507">mRNA processing</keyword>
<dbReference type="GO" id="GO:0031087">
    <property type="term" value="P:deadenylation-independent decapping of nuclear-transcribed mRNA"/>
    <property type="evidence" value="ECO:0007669"/>
    <property type="project" value="TreeGrafter"/>
</dbReference>
<dbReference type="GO" id="GO:0003729">
    <property type="term" value="F:mRNA binding"/>
    <property type="evidence" value="ECO:0007669"/>
    <property type="project" value="TreeGrafter"/>
</dbReference>
<feature type="region of interest" description="Disordered" evidence="5">
    <location>
        <begin position="282"/>
        <end position="327"/>
    </location>
</feature>
<dbReference type="InterPro" id="IPR010334">
    <property type="entry name" value="Dcp1"/>
</dbReference>
<dbReference type="PANTHER" id="PTHR16290">
    <property type="entry name" value="TRANSCRIPTION FACTOR SMIF DECAPPING ENZYME DCP1"/>
    <property type="match status" value="1"/>
</dbReference>
<comment type="caution">
    <text evidence="6">The sequence shown here is derived from an EMBL/GenBank/DDBJ whole genome shotgun (WGS) entry which is preliminary data.</text>
</comment>
<accession>A0AAN7PX21</accession>
<feature type="compositionally biased region" description="Pro residues" evidence="5">
    <location>
        <begin position="226"/>
        <end position="235"/>
    </location>
</feature>
<proteinExistence type="inferred from homology"/>
<dbReference type="Proteomes" id="UP001345219">
    <property type="component" value="Chromosome 8"/>
</dbReference>
<evidence type="ECO:0000256" key="4">
    <source>
        <dbReference type="ARBA" id="ARBA00022664"/>
    </source>
</evidence>
<dbReference type="GO" id="GO:0000932">
    <property type="term" value="C:P-body"/>
    <property type="evidence" value="ECO:0007669"/>
    <property type="project" value="TreeGrafter"/>
</dbReference>
<comment type="similarity">
    <text evidence="2">Belongs to the DCP1 family.</text>
</comment>
<evidence type="ECO:0000256" key="5">
    <source>
        <dbReference type="SAM" id="MobiDB-lite"/>
    </source>
</evidence>
<dbReference type="GO" id="GO:0006397">
    <property type="term" value="P:mRNA processing"/>
    <property type="evidence" value="ECO:0007669"/>
    <property type="project" value="UniProtKB-KW"/>
</dbReference>
<evidence type="ECO:0000313" key="7">
    <source>
        <dbReference type="Proteomes" id="UP001345219"/>
    </source>
</evidence>
<dbReference type="CDD" id="cd13182">
    <property type="entry name" value="EVH1-like_Dcp1"/>
    <property type="match status" value="1"/>
</dbReference>
<feature type="compositionally biased region" description="Pro residues" evidence="5">
    <location>
        <begin position="303"/>
        <end position="323"/>
    </location>
</feature>
<evidence type="ECO:0008006" key="8">
    <source>
        <dbReference type="Google" id="ProtNLM"/>
    </source>
</evidence>
<dbReference type="FunFam" id="2.30.29.30:FF:000159">
    <property type="entry name" value="mRNA-decapping enzyme-like protein"/>
    <property type="match status" value="1"/>
</dbReference>
<reference evidence="6 7" key="1">
    <citation type="journal article" date="2023" name="Hortic Res">
        <title>Pangenome of water caltrop reveals structural variations and asymmetric subgenome divergence after allopolyploidization.</title>
        <authorList>
            <person name="Zhang X."/>
            <person name="Chen Y."/>
            <person name="Wang L."/>
            <person name="Yuan Y."/>
            <person name="Fang M."/>
            <person name="Shi L."/>
            <person name="Lu R."/>
            <person name="Comes H.P."/>
            <person name="Ma Y."/>
            <person name="Chen Y."/>
            <person name="Huang G."/>
            <person name="Zhou Y."/>
            <person name="Zheng Z."/>
            <person name="Qiu Y."/>
        </authorList>
    </citation>
    <scope>NUCLEOTIDE SEQUENCE [LARGE SCALE GENOMIC DNA]</scope>
    <source>
        <tissue evidence="6">Roots</tissue>
    </source>
</reference>
<dbReference type="GO" id="GO:0000290">
    <property type="term" value="P:deadenylation-dependent decapping of nuclear-transcribed mRNA"/>
    <property type="evidence" value="ECO:0007669"/>
    <property type="project" value="InterPro"/>
</dbReference>
<dbReference type="PANTHER" id="PTHR16290:SF0">
    <property type="entry name" value="DECAPPING PROTEIN 1, ISOFORM A"/>
    <property type="match status" value="1"/>
</dbReference>
<gene>
    <name evidence="6" type="ORF">SAY87_008980</name>
</gene>
<organism evidence="6 7">
    <name type="scientific">Trapa incisa</name>
    <dbReference type="NCBI Taxonomy" id="236973"/>
    <lineage>
        <taxon>Eukaryota</taxon>
        <taxon>Viridiplantae</taxon>
        <taxon>Streptophyta</taxon>
        <taxon>Embryophyta</taxon>
        <taxon>Tracheophyta</taxon>
        <taxon>Spermatophyta</taxon>
        <taxon>Magnoliopsida</taxon>
        <taxon>eudicotyledons</taxon>
        <taxon>Gunneridae</taxon>
        <taxon>Pentapetalae</taxon>
        <taxon>rosids</taxon>
        <taxon>malvids</taxon>
        <taxon>Myrtales</taxon>
        <taxon>Lythraceae</taxon>
        <taxon>Trapa</taxon>
    </lineage>
</organism>
<evidence type="ECO:0000313" key="6">
    <source>
        <dbReference type="EMBL" id="KAK4755223.1"/>
    </source>
</evidence>
<keyword evidence="3" id="KW-0963">Cytoplasm</keyword>
<evidence type="ECO:0000256" key="1">
    <source>
        <dbReference type="ARBA" id="ARBA00004496"/>
    </source>
</evidence>